<dbReference type="PROSITE" id="PS00028">
    <property type="entry name" value="ZINC_FINGER_C2H2_1"/>
    <property type="match status" value="1"/>
</dbReference>
<dbReference type="EMBL" id="JBFOLJ010000001">
    <property type="protein sequence ID" value="KAL2559758.1"/>
    <property type="molecule type" value="Genomic_DNA"/>
</dbReference>
<dbReference type="GO" id="GO:0008270">
    <property type="term" value="F:zinc ion binding"/>
    <property type="evidence" value="ECO:0007669"/>
    <property type="project" value="UniProtKB-KW"/>
</dbReference>
<dbReference type="Proteomes" id="UP001604277">
    <property type="component" value="Unassembled WGS sequence"/>
</dbReference>
<gene>
    <name evidence="4" type="ORF">Fot_04497</name>
</gene>
<dbReference type="InterPro" id="IPR013087">
    <property type="entry name" value="Znf_C2H2_type"/>
</dbReference>
<sequence length="121" mass="13738">MAVPPPALLFSSTEDKSEPKRGMKKDDQTTGFQEKDKMNNKVCPVCNRSFSSGKALGGHLRIHVLAKKDLSFIRKKNVNQPIKSKKRLREDEEISAVGFVKKKHYNKKLTCLIYGKNFPSM</sequence>
<keyword evidence="5" id="KW-1185">Reference proteome</keyword>
<proteinExistence type="predicted"/>
<keyword evidence="1" id="KW-0862">Zinc</keyword>
<dbReference type="PROSITE" id="PS50157">
    <property type="entry name" value="ZINC_FINGER_C2H2_2"/>
    <property type="match status" value="1"/>
</dbReference>
<name>A0ABD1XFS5_9LAMI</name>
<accession>A0ABD1XFS5</accession>
<feature type="region of interest" description="Disordered" evidence="2">
    <location>
        <begin position="1"/>
        <end position="38"/>
    </location>
</feature>
<evidence type="ECO:0000313" key="4">
    <source>
        <dbReference type="EMBL" id="KAL2559758.1"/>
    </source>
</evidence>
<evidence type="ECO:0000313" key="5">
    <source>
        <dbReference type="Proteomes" id="UP001604277"/>
    </source>
</evidence>
<keyword evidence="1" id="KW-0479">Metal-binding</keyword>
<evidence type="ECO:0000256" key="2">
    <source>
        <dbReference type="SAM" id="MobiDB-lite"/>
    </source>
</evidence>
<keyword evidence="1" id="KW-0863">Zinc-finger</keyword>
<dbReference type="AlphaFoldDB" id="A0ABD1XFS5"/>
<dbReference type="Pfam" id="PF13912">
    <property type="entry name" value="zf-C2H2_6"/>
    <property type="match status" value="1"/>
</dbReference>
<dbReference type="SUPFAM" id="SSF57667">
    <property type="entry name" value="beta-beta-alpha zinc fingers"/>
    <property type="match status" value="1"/>
</dbReference>
<protein>
    <submittedName>
        <fullName evidence="4">Zinc finger protein ZAT3-like</fullName>
    </submittedName>
</protein>
<feature type="compositionally biased region" description="Basic and acidic residues" evidence="2">
    <location>
        <begin position="13"/>
        <end position="38"/>
    </location>
</feature>
<reference evidence="5" key="1">
    <citation type="submission" date="2024-07" db="EMBL/GenBank/DDBJ databases">
        <title>Two chromosome-level genome assemblies of Korean endemic species Abeliophyllum distichum and Forsythia ovata (Oleaceae).</title>
        <authorList>
            <person name="Jang H."/>
        </authorList>
    </citation>
    <scope>NUCLEOTIDE SEQUENCE [LARGE SCALE GENOMIC DNA]</scope>
</reference>
<comment type="caution">
    <text evidence="4">The sequence shown here is derived from an EMBL/GenBank/DDBJ whole genome shotgun (WGS) entry which is preliminary data.</text>
</comment>
<evidence type="ECO:0000256" key="1">
    <source>
        <dbReference type="PROSITE-ProRule" id="PRU00042"/>
    </source>
</evidence>
<dbReference type="Gene3D" id="3.30.160.60">
    <property type="entry name" value="Classic Zinc Finger"/>
    <property type="match status" value="1"/>
</dbReference>
<feature type="domain" description="C2H2-type" evidence="3">
    <location>
        <begin position="41"/>
        <end position="68"/>
    </location>
</feature>
<dbReference type="InterPro" id="IPR036236">
    <property type="entry name" value="Znf_C2H2_sf"/>
</dbReference>
<evidence type="ECO:0000259" key="3">
    <source>
        <dbReference type="PROSITE" id="PS50157"/>
    </source>
</evidence>
<organism evidence="4 5">
    <name type="scientific">Forsythia ovata</name>
    <dbReference type="NCBI Taxonomy" id="205694"/>
    <lineage>
        <taxon>Eukaryota</taxon>
        <taxon>Viridiplantae</taxon>
        <taxon>Streptophyta</taxon>
        <taxon>Embryophyta</taxon>
        <taxon>Tracheophyta</taxon>
        <taxon>Spermatophyta</taxon>
        <taxon>Magnoliopsida</taxon>
        <taxon>eudicotyledons</taxon>
        <taxon>Gunneridae</taxon>
        <taxon>Pentapetalae</taxon>
        <taxon>asterids</taxon>
        <taxon>lamiids</taxon>
        <taxon>Lamiales</taxon>
        <taxon>Oleaceae</taxon>
        <taxon>Forsythieae</taxon>
        <taxon>Forsythia</taxon>
    </lineage>
</organism>